<dbReference type="EMBL" id="CP111015">
    <property type="protein sequence ID" value="WAR01708.1"/>
    <property type="molecule type" value="Genomic_DNA"/>
</dbReference>
<keyword evidence="3" id="KW-1185">Reference proteome</keyword>
<evidence type="ECO:0000313" key="2">
    <source>
        <dbReference type="EMBL" id="WAR01708.1"/>
    </source>
</evidence>
<accession>A0ABY7DVH4</accession>
<evidence type="ECO:0000313" key="3">
    <source>
        <dbReference type="Proteomes" id="UP001164746"/>
    </source>
</evidence>
<protein>
    <submittedName>
        <fullName evidence="2">Uncharacterized protein</fullName>
    </submittedName>
</protein>
<gene>
    <name evidence="2" type="ORF">MAR_008266</name>
</gene>
<dbReference type="Proteomes" id="UP001164746">
    <property type="component" value="Chromosome 4"/>
</dbReference>
<feature type="region of interest" description="Disordered" evidence="1">
    <location>
        <begin position="1"/>
        <end position="50"/>
    </location>
</feature>
<feature type="compositionally biased region" description="Polar residues" evidence="1">
    <location>
        <begin position="1"/>
        <end position="20"/>
    </location>
</feature>
<name>A0ABY7DVH4_MYAAR</name>
<organism evidence="2 3">
    <name type="scientific">Mya arenaria</name>
    <name type="common">Soft-shell clam</name>
    <dbReference type="NCBI Taxonomy" id="6604"/>
    <lineage>
        <taxon>Eukaryota</taxon>
        <taxon>Metazoa</taxon>
        <taxon>Spiralia</taxon>
        <taxon>Lophotrochozoa</taxon>
        <taxon>Mollusca</taxon>
        <taxon>Bivalvia</taxon>
        <taxon>Autobranchia</taxon>
        <taxon>Heteroconchia</taxon>
        <taxon>Euheterodonta</taxon>
        <taxon>Imparidentia</taxon>
        <taxon>Neoheterodontei</taxon>
        <taxon>Myida</taxon>
        <taxon>Myoidea</taxon>
        <taxon>Myidae</taxon>
        <taxon>Mya</taxon>
    </lineage>
</organism>
<feature type="compositionally biased region" description="Acidic residues" evidence="1">
    <location>
        <begin position="33"/>
        <end position="43"/>
    </location>
</feature>
<proteinExistence type="predicted"/>
<evidence type="ECO:0000256" key="1">
    <source>
        <dbReference type="SAM" id="MobiDB-lite"/>
    </source>
</evidence>
<sequence>MVSETGFTSNIETDDNSNALSEELETADVKTEEPEEEEAEEELAVQGPINREPFEKIYGKRPSGIPLGPYLGTLQRIVTQSSDLLPMKRLIQHSVIL</sequence>
<reference evidence="2" key="1">
    <citation type="submission" date="2022-11" db="EMBL/GenBank/DDBJ databases">
        <title>Centuries of genome instability and evolution in soft-shell clam transmissible cancer (bioRxiv).</title>
        <authorList>
            <person name="Hart S.F.M."/>
            <person name="Yonemitsu M.A."/>
            <person name="Giersch R.M."/>
            <person name="Beal B.F."/>
            <person name="Arriagada G."/>
            <person name="Davis B.W."/>
            <person name="Ostrander E.A."/>
            <person name="Goff S.P."/>
            <person name="Metzger M.J."/>
        </authorList>
    </citation>
    <scope>NUCLEOTIDE SEQUENCE</scope>
    <source>
        <strain evidence="2">MELC-2E11</strain>
        <tissue evidence="2">Siphon/mantle</tissue>
    </source>
</reference>